<dbReference type="Pfam" id="PF04385">
    <property type="entry name" value="FAINT"/>
    <property type="match status" value="1"/>
</dbReference>
<feature type="chain" id="PRO_5003939938" description="Signal peptide containing protein" evidence="2">
    <location>
        <begin position="27"/>
        <end position="773"/>
    </location>
</feature>
<dbReference type="Proteomes" id="UP000031512">
    <property type="component" value="Chromosome 3"/>
</dbReference>
<dbReference type="InterPro" id="IPR007480">
    <property type="entry name" value="DUF529"/>
</dbReference>
<accession>L0AZD1</accession>
<feature type="region of interest" description="Disordered" evidence="1">
    <location>
        <begin position="754"/>
        <end position="773"/>
    </location>
</feature>
<keyword evidence="4" id="KW-1185">Reference proteome</keyword>
<feature type="compositionally biased region" description="Basic and acidic residues" evidence="1">
    <location>
        <begin position="46"/>
        <end position="71"/>
    </location>
</feature>
<evidence type="ECO:0000313" key="4">
    <source>
        <dbReference type="Proteomes" id="UP000031512"/>
    </source>
</evidence>
<dbReference type="KEGG" id="beq:BEWA_003450"/>
<dbReference type="GeneID" id="15804665"/>
<proteinExistence type="predicted"/>
<dbReference type="VEuPathDB" id="PiroplasmaDB:BEWA_003450"/>
<name>L0AZD1_THEEQ</name>
<evidence type="ECO:0000256" key="1">
    <source>
        <dbReference type="SAM" id="MobiDB-lite"/>
    </source>
</evidence>
<evidence type="ECO:0000313" key="3">
    <source>
        <dbReference type="EMBL" id="AFZ80937.1"/>
    </source>
</evidence>
<evidence type="ECO:0000256" key="2">
    <source>
        <dbReference type="SAM" id="SignalP"/>
    </source>
</evidence>
<feature type="signal peptide" evidence="2">
    <location>
        <begin position="1"/>
        <end position="26"/>
    </location>
</feature>
<sequence length="773" mass="87248">MRFLPSYLVILFIICTAFLLTRRNSGIDTVEIGDDVAGNVRGKSSGKGDKAPCGKPVETRSNIKDRRDQLKRNSQGPETATLEDPLVLAEVSYSSPFDEPPTDDHIDVPSPEIQPEEQSSSEFHKNEPESREPKEEASIEALLDLPDHIPEHPQEFEDEDEDPEFHDGFWDTPDDYSERQDDTQDEPDGLVIDEVEDDEVEDIGEEDEEGEEELGEFEEYVPETEVEESETIVGDFSDSEPVLEIPYTEVSVYYSSNDQPENGSEKEFGDSESTGYESSDNNLPETKVEEPEEPTKPEKPASSLASKVDGSLFDVEEAEEDNVKVLKLLTRDGAVAKRVKYDGEEIWSGVRRFSTFLCSYAVLYMDGDRPTLAVIKTNGLCNTEPTVYKYYNGTKWQSHDAYWHKNELEALKEKYRPTSSIALDLVNPDETNIDIDEYTESGVTVKEFSPKDDFHISSVMDSCKELWNAGAGQKCFLVEHYEKNNVTILYLETDDGNDTKSKCFEKTGNEWKNIGREVFVEKLMTMIKESVGSTSDTPQDTHLDTSFHKKGVTVTKVVDGDGDIYTLSSGEAFDHAKVYLNKDGKPELVLVVTKRADTSKETYLELKDGKWVSCDDHDAKIKSLKDTTEWKSDFEIDLSLANSTNECSIFETELLGVTTRHFYPKPGHAPIKVQDGNKELWKSTTCATKFGSNSSDSCLSCLIYEKGDIKILEMITVERLTRRWKYFERTGTEWKSITKKEDFDKKLSEISKYRLSSSNPTTSTLAPTKPSGN</sequence>
<feature type="region of interest" description="Disordered" evidence="1">
    <location>
        <begin position="37"/>
        <end position="307"/>
    </location>
</feature>
<dbReference type="EMBL" id="CP001670">
    <property type="protein sequence ID" value="AFZ80937.1"/>
    <property type="molecule type" value="Genomic_DNA"/>
</dbReference>
<feature type="compositionally biased region" description="Polar residues" evidence="1">
    <location>
        <begin position="253"/>
        <end position="262"/>
    </location>
</feature>
<dbReference type="AlphaFoldDB" id="L0AZD1"/>
<feature type="compositionally biased region" description="Acidic residues" evidence="1">
    <location>
        <begin position="183"/>
        <end position="230"/>
    </location>
</feature>
<gene>
    <name evidence="3" type="ORF">BEWA_003450</name>
</gene>
<keyword evidence="2" id="KW-0732">Signal</keyword>
<feature type="compositionally biased region" description="Basic and acidic residues" evidence="1">
    <location>
        <begin position="145"/>
        <end position="155"/>
    </location>
</feature>
<evidence type="ECO:0008006" key="5">
    <source>
        <dbReference type="Google" id="ProtNLM"/>
    </source>
</evidence>
<reference evidence="3 4" key="1">
    <citation type="journal article" date="2012" name="BMC Genomics">
        <title>Comparative genomic analysis and phylogenetic position of Theileria equi.</title>
        <authorList>
            <person name="Kappmeyer L.S."/>
            <person name="Thiagarajan M."/>
            <person name="Herndon D.R."/>
            <person name="Ramsay J.D."/>
            <person name="Caler E."/>
            <person name="Djikeng A."/>
            <person name="Gillespie J.J."/>
            <person name="Lau A.O."/>
            <person name="Roalson E.H."/>
            <person name="Silva J.C."/>
            <person name="Silva M.G."/>
            <person name="Suarez C.E."/>
            <person name="Ueti M.W."/>
            <person name="Nene V.M."/>
            <person name="Mealey R.H."/>
            <person name="Knowles D.P."/>
            <person name="Brayton K.A."/>
        </authorList>
    </citation>
    <scope>NUCLEOTIDE SEQUENCE [LARGE SCALE GENOMIC DNA]</scope>
    <source>
        <strain evidence="3 4">WA</strain>
    </source>
</reference>
<feature type="compositionally biased region" description="Polar residues" evidence="1">
    <location>
        <begin position="271"/>
        <end position="283"/>
    </location>
</feature>
<protein>
    <recommendedName>
        <fullName evidence="5">Signal peptide containing protein</fullName>
    </recommendedName>
</protein>
<feature type="compositionally biased region" description="Basic and acidic residues" evidence="1">
    <location>
        <begin position="286"/>
        <end position="299"/>
    </location>
</feature>
<dbReference type="RefSeq" id="XP_004830603.1">
    <property type="nucleotide sequence ID" value="XM_004830546.1"/>
</dbReference>
<organism evidence="3 4">
    <name type="scientific">Theileria equi strain WA</name>
    <dbReference type="NCBI Taxonomy" id="1537102"/>
    <lineage>
        <taxon>Eukaryota</taxon>
        <taxon>Sar</taxon>
        <taxon>Alveolata</taxon>
        <taxon>Apicomplexa</taxon>
        <taxon>Aconoidasida</taxon>
        <taxon>Piroplasmida</taxon>
        <taxon>Theileriidae</taxon>
        <taxon>Theileria</taxon>
    </lineage>
</organism>
<feature type="compositionally biased region" description="Low complexity" evidence="1">
    <location>
        <begin position="109"/>
        <end position="121"/>
    </location>
</feature>
<feature type="compositionally biased region" description="Basic and acidic residues" evidence="1">
    <location>
        <begin position="122"/>
        <end position="137"/>
    </location>
</feature>